<sequence length="700" mass="76704">MHKLQRFKRFAIAGAASLALLGSTLVAPALAPAAQATEGGYLVGTGMYDVTGAVAENGAFGYASHQEMKGLQQRLYSRAFIVVDQATGQRAVYVSVDTGGVFNAVRMKVLERLQGLYRGLYNGNNVMIGITHSHVAPAGTSSDKLYEIAAEDESLHGFSQQVFDITVDGIVNSIVRAHNNLEPGTIEAKRSQVRGITRNRSLAAYLKNDDVAKYQDTTETTMDQLEFTSETGEKLGVFNWFSTHATSFPMHWDLYSGDTKGYAEYLYEEKFGTNPNLEKTFVAAFPTSGTGDMVPAAGNSSSLPEFQGTPDDYYNVEKHGQEQFDASWQLFNRPGRQVAGAVDSRGRYVQFKNYVVNAKYTEGEGDKTLCVPARGFSFAAGGENGPSGIPGIYEGMTKDTFRVRDVVNKVDQSDLGGLVRFAFAAISVTGQDPCQAEKMVLLPDGQWGWASTVEPVQLLRIGNVAIIGVPTETGTMGIRHLRESVEKKLAPLGVDTVIFSGATNDYAGYVSTREEYAAQHYEGASTEFGPHELGALQQELDRLAEAMVSGTPVADDALPNVSTRWKTNRPGVVFDDKPPSQQFGQVLTQPSAQYHQGQTARAVFRGGHPKNNLRVGGTFLRVQRQLPDGTWEDYLTDRDWDTSYRWEREGASYSRTTVEWRIGEEVPAGTYRLVQEGDWKNGWTRAVSPYQGVSNPFTVS</sequence>
<feature type="binding site" evidence="3">
    <location>
        <position position="132"/>
    </location>
    <ligand>
        <name>Zn(2+)</name>
        <dbReference type="ChEBI" id="CHEBI:29105"/>
    </ligand>
</feature>
<feature type="binding site" evidence="3">
    <location>
        <position position="509"/>
    </location>
    <ligand>
        <name>Zn(2+)</name>
        <dbReference type="ChEBI" id="CHEBI:29105"/>
    </ligand>
</feature>
<evidence type="ECO:0000256" key="4">
    <source>
        <dbReference type="RuleBase" id="RU366019"/>
    </source>
</evidence>
<dbReference type="InterPro" id="IPR031329">
    <property type="entry name" value="NEUT/ALK_ceramidase_N"/>
</dbReference>
<comment type="cofactor">
    <cofactor evidence="3">
        <name>Zn(2+)</name>
        <dbReference type="ChEBI" id="CHEBI:29105"/>
    </cofactor>
    <text evidence="3">Binds 1 zinc ion per subunit.</text>
</comment>
<feature type="chain" id="PRO_5038766099" description="Neutral ceramidase" evidence="5">
    <location>
        <begin position="32"/>
        <end position="700"/>
    </location>
</feature>
<evidence type="ECO:0000256" key="5">
    <source>
        <dbReference type="SAM" id="SignalP"/>
    </source>
</evidence>
<dbReference type="GO" id="GO:0042759">
    <property type="term" value="P:long-chain fatty acid biosynthetic process"/>
    <property type="evidence" value="ECO:0007669"/>
    <property type="project" value="TreeGrafter"/>
</dbReference>
<keyword evidence="4" id="KW-0443">Lipid metabolism</keyword>
<proteinExistence type="inferred from homology"/>
<keyword evidence="3" id="KW-0479">Metal-binding</keyword>
<dbReference type="GO" id="GO:0016020">
    <property type="term" value="C:membrane"/>
    <property type="evidence" value="ECO:0007669"/>
    <property type="project" value="GOC"/>
</dbReference>
<evidence type="ECO:0000313" key="9">
    <source>
        <dbReference type="Proteomes" id="UP000442535"/>
    </source>
</evidence>
<dbReference type="PANTHER" id="PTHR12670:SF1">
    <property type="entry name" value="NEUTRAL CERAMIDASE"/>
    <property type="match status" value="1"/>
</dbReference>
<dbReference type="InterPro" id="IPR038445">
    <property type="entry name" value="NCDase_C_sf"/>
</dbReference>
<protein>
    <recommendedName>
        <fullName evidence="4">Neutral ceramidase</fullName>
        <ecNumber evidence="4">3.5.1.23</ecNumber>
    </recommendedName>
</protein>
<evidence type="ECO:0000313" key="8">
    <source>
        <dbReference type="EMBL" id="MST50024.1"/>
    </source>
</evidence>
<keyword evidence="3" id="KW-0862">Zinc</keyword>
<dbReference type="AlphaFoldDB" id="A0A7K0K3M3"/>
<evidence type="ECO:0000256" key="2">
    <source>
        <dbReference type="ARBA" id="ARBA00022801"/>
    </source>
</evidence>
<evidence type="ECO:0000256" key="3">
    <source>
        <dbReference type="PIRSR" id="PIRSR606823-2"/>
    </source>
</evidence>
<dbReference type="PANTHER" id="PTHR12670">
    <property type="entry name" value="CERAMIDASE"/>
    <property type="match status" value="1"/>
</dbReference>
<feature type="binding site" evidence="3">
    <location>
        <position position="472"/>
    </location>
    <ligand>
        <name>Zn(2+)</name>
        <dbReference type="ChEBI" id="CHEBI:29105"/>
    </ligand>
</feature>
<evidence type="ECO:0000256" key="1">
    <source>
        <dbReference type="ARBA" id="ARBA00009835"/>
    </source>
</evidence>
<dbReference type="Gene3D" id="2.60.40.2300">
    <property type="entry name" value="Neutral/alkaline non-lysosomal ceramidase, C-terminal domain"/>
    <property type="match status" value="1"/>
</dbReference>
<evidence type="ECO:0000259" key="7">
    <source>
        <dbReference type="Pfam" id="PF17048"/>
    </source>
</evidence>
<comment type="caution">
    <text evidence="8">The sequence shown here is derived from an EMBL/GenBank/DDBJ whole genome shotgun (WGS) entry which is preliminary data.</text>
</comment>
<dbReference type="GO" id="GO:0005576">
    <property type="term" value="C:extracellular region"/>
    <property type="evidence" value="ECO:0007669"/>
    <property type="project" value="TreeGrafter"/>
</dbReference>
<comment type="catalytic activity">
    <reaction evidence="4">
        <text>an N-acylsphing-4-enine + H2O = sphing-4-enine + a fatty acid</text>
        <dbReference type="Rhea" id="RHEA:20856"/>
        <dbReference type="ChEBI" id="CHEBI:15377"/>
        <dbReference type="ChEBI" id="CHEBI:28868"/>
        <dbReference type="ChEBI" id="CHEBI:52639"/>
        <dbReference type="ChEBI" id="CHEBI:57756"/>
        <dbReference type="EC" id="3.5.1.23"/>
    </reaction>
</comment>
<keyword evidence="5" id="KW-0732">Signal</keyword>
<dbReference type="RefSeq" id="WP_154545259.1">
    <property type="nucleotide sequence ID" value="NZ_VUMY01000012.1"/>
</dbReference>
<feature type="signal peptide" evidence="5">
    <location>
        <begin position="1"/>
        <end position="31"/>
    </location>
</feature>
<dbReference type="GO" id="GO:0046514">
    <property type="term" value="P:ceramide catabolic process"/>
    <property type="evidence" value="ECO:0007669"/>
    <property type="project" value="InterPro"/>
</dbReference>
<feature type="binding site" evidence="3">
    <location>
        <position position="244"/>
    </location>
    <ligand>
        <name>Zn(2+)</name>
        <dbReference type="ChEBI" id="CHEBI:29105"/>
    </ligand>
</feature>
<organism evidence="8 9">
    <name type="scientific">Mobiluncus porci</name>
    <dbReference type="NCBI Taxonomy" id="2652278"/>
    <lineage>
        <taxon>Bacteria</taxon>
        <taxon>Bacillati</taxon>
        <taxon>Actinomycetota</taxon>
        <taxon>Actinomycetes</taxon>
        <taxon>Actinomycetales</taxon>
        <taxon>Actinomycetaceae</taxon>
        <taxon>Mobiluncus</taxon>
    </lineage>
</organism>
<reference evidence="8 9" key="1">
    <citation type="submission" date="2019-08" db="EMBL/GenBank/DDBJ databases">
        <title>In-depth cultivation of the pig gut microbiome towards novel bacterial diversity and tailored functional studies.</title>
        <authorList>
            <person name="Wylensek D."/>
            <person name="Hitch T.C.A."/>
            <person name="Clavel T."/>
        </authorList>
    </citation>
    <scope>NUCLEOTIDE SEQUENCE [LARGE SCALE GENOMIC DNA]</scope>
    <source>
        <strain evidence="8 9">RF-GAM-744-WT-7</strain>
    </source>
</reference>
<gene>
    <name evidence="8" type="ORF">FYJ63_07215</name>
</gene>
<keyword evidence="4" id="KW-0746">Sphingolipid metabolism</keyword>
<dbReference type="Proteomes" id="UP000442535">
    <property type="component" value="Unassembled WGS sequence"/>
</dbReference>
<keyword evidence="2 4" id="KW-0378">Hydrolase</keyword>
<feature type="domain" description="Neutral/alkaline non-lysosomal ceramidase C-terminal" evidence="7">
    <location>
        <begin position="541"/>
        <end position="699"/>
    </location>
</feature>
<comment type="similarity">
    <text evidence="1 4">Belongs to the neutral ceramidase family.</text>
</comment>
<evidence type="ECO:0000259" key="6">
    <source>
        <dbReference type="Pfam" id="PF04734"/>
    </source>
</evidence>
<dbReference type="GO" id="GO:0017040">
    <property type="term" value="F:N-acylsphingosine amidohydrolase activity"/>
    <property type="evidence" value="ECO:0007669"/>
    <property type="project" value="UniProtKB-UniRule"/>
</dbReference>
<dbReference type="Pfam" id="PF17048">
    <property type="entry name" value="Ceramidse_alk_C"/>
    <property type="match status" value="1"/>
</dbReference>
<accession>A0A7K0K3M3</accession>
<dbReference type="GO" id="GO:0046872">
    <property type="term" value="F:metal ion binding"/>
    <property type="evidence" value="ECO:0007669"/>
    <property type="project" value="UniProtKB-KW"/>
</dbReference>
<dbReference type="InterPro" id="IPR031331">
    <property type="entry name" value="NEUT/ALK_ceramidase_C"/>
</dbReference>
<dbReference type="InterPro" id="IPR006823">
    <property type="entry name" value="Ceramidase_alk"/>
</dbReference>
<keyword evidence="9" id="KW-1185">Reference proteome</keyword>
<dbReference type="GO" id="GO:0046512">
    <property type="term" value="P:sphingosine biosynthetic process"/>
    <property type="evidence" value="ECO:0007669"/>
    <property type="project" value="TreeGrafter"/>
</dbReference>
<name>A0A7K0K3M3_9ACTO</name>
<dbReference type="EMBL" id="VUMY01000012">
    <property type="protein sequence ID" value="MST50024.1"/>
    <property type="molecule type" value="Genomic_DNA"/>
</dbReference>
<dbReference type="EC" id="3.5.1.23" evidence="4"/>
<dbReference type="Pfam" id="PF04734">
    <property type="entry name" value="Ceramidase_alk"/>
    <property type="match status" value="1"/>
</dbReference>
<feature type="domain" description="Neutral/alkaline non-lysosomal ceramidase N-terminal" evidence="6">
    <location>
        <begin position="41"/>
        <end position="538"/>
    </location>
</feature>